<feature type="domain" description="DUF559" evidence="1">
    <location>
        <begin position="217"/>
        <end position="287"/>
    </location>
</feature>
<evidence type="ECO:0000259" key="1">
    <source>
        <dbReference type="Pfam" id="PF04480"/>
    </source>
</evidence>
<protein>
    <recommendedName>
        <fullName evidence="1">DUF559 domain-containing protein</fullName>
    </recommendedName>
</protein>
<proteinExistence type="predicted"/>
<evidence type="ECO:0000313" key="5">
    <source>
        <dbReference type="Proteomes" id="UP000178666"/>
    </source>
</evidence>
<keyword evidence="5" id="KW-1185">Reference proteome</keyword>
<reference evidence="2 4" key="2">
    <citation type="submission" date="2016-02" db="EMBL/GenBank/DDBJ databases">
        <title>Complete Genome Sequence of Propionibacterium acidipropionici ATCC 55737.</title>
        <authorList>
            <person name="Luna Flores C.H."/>
            <person name="Nielsen L.K."/>
            <person name="Marcellin E."/>
        </authorList>
    </citation>
    <scope>NUCLEOTIDE SEQUENCE [LARGE SCALE GENOMIC DNA]</scope>
    <source>
        <strain evidence="2 4">ATCC 55737</strain>
    </source>
</reference>
<name>A0AAC8YGP6_9ACTN</name>
<evidence type="ECO:0000313" key="4">
    <source>
        <dbReference type="Proteomes" id="UP000075221"/>
    </source>
</evidence>
<reference evidence="3 5" key="1">
    <citation type="journal article" date="2016" name="Plant Dis.">
        <title>Improved production of propionic acid using genome shuffling.</title>
        <authorList>
            <person name="Luna-Flores C.H."/>
            <person name="Palfreyman R.W."/>
            <person name="Kromer J.O."/>
            <person name="Nielsen L.K."/>
            <person name="Marcellin E."/>
        </authorList>
    </citation>
    <scope>NUCLEOTIDE SEQUENCE [LARGE SCALE GENOMIC DNA]</scope>
    <source>
        <strain evidence="3 5">F3E8</strain>
    </source>
</reference>
<dbReference type="Proteomes" id="UP000178666">
    <property type="component" value="Chromosome"/>
</dbReference>
<organism evidence="2 4">
    <name type="scientific">Acidipropionibacterium acidipropionici</name>
    <dbReference type="NCBI Taxonomy" id="1748"/>
    <lineage>
        <taxon>Bacteria</taxon>
        <taxon>Bacillati</taxon>
        <taxon>Actinomycetota</taxon>
        <taxon>Actinomycetes</taxon>
        <taxon>Propionibacteriales</taxon>
        <taxon>Propionibacteriaceae</taxon>
        <taxon>Acidipropionibacterium</taxon>
    </lineage>
</organism>
<gene>
    <name evidence="3" type="ORF">A8L58_14950</name>
    <name evidence="2" type="ORF">AXH35_13500</name>
</gene>
<dbReference type="InterPro" id="IPR007569">
    <property type="entry name" value="DUF559"/>
</dbReference>
<dbReference type="RefSeq" id="WP_062820183.1">
    <property type="nucleotide sequence ID" value="NZ_CP014352.1"/>
</dbReference>
<dbReference type="Pfam" id="PF04480">
    <property type="entry name" value="DUF559"/>
    <property type="match status" value="1"/>
</dbReference>
<accession>A0AAC8YGP6</accession>
<evidence type="ECO:0000313" key="3">
    <source>
        <dbReference type="EMBL" id="AOZ47762.1"/>
    </source>
</evidence>
<sequence>MKARTVPPRSLLIFAGEQCDVVTMRQALEGGMTRDGVRGMVHSGRWVRLSSGVFSIGPPTWEQWASAGVVIGGPGSAVGGKAAAFLHGLAPQPEIIDIWAPRGTSYKWRASPHPWDFHRGTRKSIGRPPRLTVEETVLELCSAGGADNVNGWLAKALSDYRTTPDRLRAAIVRAPTLPNRRLILEGIDAVSIGAQSSMEVRYLRDVEKAHGLPRGVRQKSVVAHKFTDVIYEQYKLVVELDGLVGHFGDGENHDTWRDSELLLRGIESMRFGWADVTVRPCEVAAMVAGVLQVRGWDGQMQLCPSCPVPR</sequence>
<dbReference type="EMBL" id="CP014352">
    <property type="protein sequence ID" value="AMS06307.1"/>
    <property type="molecule type" value="Genomic_DNA"/>
</dbReference>
<dbReference type="AlphaFoldDB" id="A0AAC8YGP6"/>
<dbReference type="EMBL" id="CP015970">
    <property type="protein sequence ID" value="AOZ47762.1"/>
    <property type="molecule type" value="Genomic_DNA"/>
</dbReference>
<evidence type="ECO:0000313" key="2">
    <source>
        <dbReference type="EMBL" id="AMS06307.1"/>
    </source>
</evidence>
<dbReference type="Proteomes" id="UP000075221">
    <property type="component" value="Chromosome"/>
</dbReference>